<evidence type="ECO:0000256" key="7">
    <source>
        <dbReference type="ARBA" id="ARBA00022927"/>
    </source>
</evidence>
<dbReference type="GO" id="GO:0042802">
    <property type="term" value="F:identical protein binding"/>
    <property type="evidence" value="ECO:0007669"/>
    <property type="project" value="UniProtKB-ARBA"/>
</dbReference>
<evidence type="ECO:0000256" key="1">
    <source>
        <dbReference type="ARBA" id="ARBA00004198"/>
    </source>
</evidence>
<dbReference type="InterPro" id="IPR038879">
    <property type="entry name" value="GOPC"/>
</dbReference>
<dbReference type="Gene3D" id="2.30.42.10">
    <property type="match status" value="1"/>
</dbReference>
<keyword evidence="9" id="KW-0333">Golgi apparatus</keyword>
<keyword evidence="21" id="KW-1185">Reference proteome</keyword>
<keyword evidence="5" id="KW-0813">Transport</keyword>
<evidence type="ECO:0000256" key="5">
    <source>
        <dbReference type="ARBA" id="ARBA00022448"/>
    </source>
</evidence>
<keyword evidence="12" id="KW-0966">Cell projection</keyword>
<dbReference type="GeneID" id="110529590"/>
<evidence type="ECO:0000256" key="18">
    <source>
        <dbReference type="SAM" id="MobiDB-lite"/>
    </source>
</evidence>
<name>A0A8C7UX98_ONCMY</name>
<evidence type="ECO:0000256" key="3">
    <source>
        <dbReference type="ARBA" id="ARBA00004395"/>
    </source>
</evidence>
<organism evidence="20 21">
    <name type="scientific">Oncorhynchus mykiss</name>
    <name type="common">Rainbow trout</name>
    <name type="synonym">Salmo gairdneri</name>
    <dbReference type="NCBI Taxonomy" id="8022"/>
    <lineage>
        <taxon>Eukaryota</taxon>
        <taxon>Metazoa</taxon>
        <taxon>Chordata</taxon>
        <taxon>Craniata</taxon>
        <taxon>Vertebrata</taxon>
        <taxon>Euteleostomi</taxon>
        <taxon>Actinopterygii</taxon>
        <taxon>Neopterygii</taxon>
        <taxon>Teleostei</taxon>
        <taxon>Protacanthopterygii</taxon>
        <taxon>Salmoniformes</taxon>
        <taxon>Salmonidae</taxon>
        <taxon>Salmoninae</taxon>
        <taxon>Oncorhynchus</taxon>
    </lineage>
</organism>
<evidence type="ECO:0000259" key="19">
    <source>
        <dbReference type="PROSITE" id="PS50106"/>
    </source>
</evidence>
<evidence type="ECO:0000256" key="9">
    <source>
        <dbReference type="ARBA" id="ARBA00023034"/>
    </source>
</evidence>
<dbReference type="GeneTree" id="ENSGT00940000156535"/>
<accession>A0A8C7UX98</accession>
<dbReference type="SUPFAM" id="SSF50156">
    <property type="entry name" value="PDZ domain-like"/>
    <property type="match status" value="1"/>
</dbReference>
<dbReference type="GO" id="GO:0030140">
    <property type="term" value="C:trans-Golgi network transport vesicle"/>
    <property type="evidence" value="ECO:0007669"/>
    <property type="project" value="TreeGrafter"/>
</dbReference>
<evidence type="ECO:0000313" key="21">
    <source>
        <dbReference type="Proteomes" id="UP000694395"/>
    </source>
</evidence>
<dbReference type="GO" id="GO:0005886">
    <property type="term" value="C:plasma membrane"/>
    <property type="evidence" value="ECO:0007669"/>
    <property type="project" value="UniProtKB-ARBA"/>
</dbReference>
<evidence type="ECO:0000256" key="2">
    <source>
        <dbReference type="ARBA" id="ARBA00004279"/>
    </source>
</evidence>
<comment type="subcellular location">
    <subcellularLocation>
        <location evidence="2">Cell projection</location>
        <location evidence="2">Dendrite</location>
    </subcellularLocation>
    <subcellularLocation>
        <location evidence="4">Cytoplasm</location>
    </subcellularLocation>
    <subcellularLocation>
        <location evidence="3">Golgi apparatus membrane</location>
        <topology evidence="3">Peripheral membrane protein</topology>
    </subcellularLocation>
    <subcellularLocation>
        <location evidence="1">Golgi apparatus</location>
        <location evidence="1">trans-Golgi network membrane</location>
    </subcellularLocation>
    <subcellularLocation>
        <location evidence="13">Postsynaptic density</location>
    </subcellularLocation>
</comment>
<dbReference type="RefSeq" id="XP_036840909.1">
    <property type="nucleotide sequence ID" value="XM_036985014.1"/>
</dbReference>
<feature type="compositionally biased region" description="Polar residues" evidence="18">
    <location>
        <begin position="423"/>
        <end position="443"/>
    </location>
</feature>
<feature type="region of interest" description="Disordered" evidence="18">
    <location>
        <begin position="406"/>
        <end position="443"/>
    </location>
</feature>
<evidence type="ECO:0000256" key="13">
    <source>
        <dbReference type="ARBA" id="ARBA00034105"/>
    </source>
</evidence>
<reference evidence="20" key="1">
    <citation type="submission" date="2020-07" db="EMBL/GenBank/DDBJ databases">
        <title>A long reads based de novo assembly of the rainbow trout Arlee double haploid line genome.</title>
        <authorList>
            <person name="Gao G."/>
            <person name="Palti Y."/>
        </authorList>
    </citation>
    <scope>NUCLEOTIDE SEQUENCE [LARGE SCALE GENOMIC DNA]</scope>
</reference>
<feature type="coiled-coil region" evidence="17">
    <location>
        <begin position="86"/>
        <end position="113"/>
    </location>
</feature>
<dbReference type="GO" id="GO:0044325">
    <property type="term" value="F:transmembrane transporter binding"/>
    <property type="evidence" value="ECO:0007669"/>
    <property type="project" value="TreeGrafter"/>
</dbReference>
<feature type="coiled-coil region" evidence="17">
    <location>
        <begin position="154"/>
        <end position="186"/>
    </location>
</feature>
<dbReference type="GO" id="GO:0014069">
    <property type="term" value="C:postsynaptic density"/>
    <property type="evidence" value="ECO:0007669"/>
    <property type="project" value="UniProtKB-SubCell"/>
</dbReference>
<dbReference type="PROSITE" id="PS50106">
    <property type="entry name" value="PDZ"/>
    <property type="match status" value="1"/>
</dbReference>
<protein>
    <recommendedName>
        <fullName evidence="14">Golgi-associated PDZ and coiled-coil motif-containing protein</fullName>
    </recommendedName>
    <alternativeName>
        <fullName evidence="15">CFTR-associated ligand</fullName>
    </alternativeName>
    <alternativeName>
        <fullName evidence="16">PDZ protein interacting specifically with TC10</fullName>
    </alternativeName>
</protein>
<keyword evidence="7" id="KW-0653">Protein transport</keyword>
<evidence type="ECO:0000256" key="8">
    <source>
        <dbReference type="ARBA" id="ARBA00023018"/>
    </source>
</evidence>
<keyword evidence="10 17" id="KW-0175">Coiled coil</keyword>
<dbReference type="GO" id="GO:0030425">
    <property type="term" value="C:dendrite"/>
    <property type="evidence" value="ECO:0007669"/>
    <property type="project" value="UniProtKB-SubCell"/>
</dbReference>
<dbReference type="GO" id="GO:2000009">
    <property type="term" value="P:negative regulation of protein localization to cell surface"/>
    <property type="evidence" value="ECO:0007669"/>
    <property type="project" value="TreeGrafter"/>
</dbReference>
<dbReference type="Proteomes" id="UP000694395">
    <property type="component" value="Chromosome 8"/>
</dbReference>
<dbReference type="SMART" id="SM00228">
    <property type="entry name" value="PDZ"/>
    <property type="match status" value="1"/>
</dbReference>
<keyword evidence="8" id="KW-0770">Synapse</keyword>
<dbReference type="GO" id="GO:0000139">
    <property type="term" value="C:Golgi membrane"/>
    <property type="evidence" value="ECO:0007669"/>
    <property type="project" value="UniProtKB-SubCell"/>
</dbReference>
<dbReference type="InterPro" id="IPR036034">
    <property type="entry name" value="PDZ_sf"/>
</dbReference>
<dbReference type="PANTHER" id="PTHR16528">
    <property type="entry name" value="GOLGI-ASSOCIATED PDZ AND COILED-COIL MOTIF-CONTAINING"/>
    <property type="match status" value="1"/>
</dbReference>
<keyword evidence="6" id="KW-0963">Cytoplasm</keyword>
<dbReference type="Ensembl" id="ENSOMYT00000112150.2">
    <property type="protein sequence ID" value="ENSOMYP00000103424.2"/>
    <property type="gene ID" value="ENSOMYG00000046531.2"/>
</dbReference>
<dbReference type="GO" id="GO:0015031">
    <property type="term" value="P:protein transport"/>
    <property type="evidence" value="ECO:0007669"/>
    <property type="project" value="UniProtKB-KW"/>
</dbReference>
<evidence type="ECO:0000256" key="10">
    <source>
        <dbReference type="ARBA" id="ARBA00023054"/>
    </source>
</evidence>
<evidence type="ECO:0000256" key="16">
    <source>
        <dbReference type="ARBA" id="ARBA00083668"/>
    </source>
</evidence>
<dbReference type="FunFam" id="2.30.42.10:FF:000067">
    <property type="entry name" value="Golgi-associated PDZ and coiled-coil motif-containing protein-like"/>
    <property type="match status" value="1"/>
</dbReference>
<dbReference type="AlphaFoldDB" id="A0A8C7UX98"/>
<feature type="domain" description="PDZ" evidence="19">
    <location>
        <begin position="275"/>
        <end position="358"/>
    </location>
</feature>
<gene>
    <name evidence="20" type="primary">LOC110529590</name>
</gene>
<evidence type="ECO:0000256" key="11">
    <source>
        <dbReference type="ARBA" id="ARBA00023136"/>
    </source>
</evidence>
<evidence type="ECO:0000256" key="12">
    <source>
        <dbReference type="ARBA" id="ARBA00023273"/>
    </source>
</evidence>
<reference evidence="20" key="3">
    <citation type="submission" date="2025-09" db="UniProtKB">
        <authorList>
            <consortium name="Ensembl"/>
        </authorList>
    </citation>
    <scope>IDENTIFICATION</scope>
</reference>
<dbReference type="Pfam" id="PF00595">
    <property type="entry name" value="PDZ"/>
    <property type="match status" value="1"/>
</dbReference>
<evidence type="ECO:0000256" key="6">
    <source>
        <dbReference type="ARBA" id="ARBA00022490"/>
    </source>
</evidence>
<keyword evidence="11" id="KW-0472">Membrane</keyword>
<evidence type="ECO:0000256" key="15">
    <source>
        <dbReference type="ARBA" id="ARBA00081191"/>
    </source>
</evidence>
<dbReference type="PANTHER" id="PTHR16528:SF2">
    <property type="entry name" value="GOLGI-ASSOCIATED PDZ AND COILED-COIL MOTIF-CONTAINING PROTEIN"/>
    <property type="match status" value="1"/>
</dbReference>
<evidence type="ECO:0000256" key="14">
    <source>
        <dbReference type="ARBA" id="ARBA00072943"/>
    </source>
</evidence>
<sequence length="443" mass="48817">MSASAGASPSAQGTALVSPGTGMSMFRWLEVLEKEFDKAFVDVDLLLGEIDPDQADITYEGRQKMTSLSSCFAQLCHKAQTIFQLNHKVEAQLVDLRSELTDVQAEKVVVEREVHDQLLHLHAMQLQLHAKAGQTVDSDSIKDRMERELQANKKEKVKEVKLEAEVKLHKKENEALRRHVAVLQAEVYGARLAAKYLDKELAGRVQQIQLLGRDMKGPAHDKLWNQLEAEIHLHRHKTVIRACRGRNDPKKPLESPVGHETDILKKTQGVGPIRKVVLAKEDHEGLGISITGGKEHGVPILISEIHPTQPAERCGGLHVGDAILAVNSINLRDAKHKEAVTILSQQRGEIEFEVVYVAPEVDSDDENVEYEDDSGHRYRLYLDELEEGSAASRNNGTADLASLQALEKMSVGDGPENGDTGIFSETPSEETPSKTAGSGKSTS</sequence>
<dbReference type="InterPro" id="IPR001478">
    <property type="entry name" value="PDZ"/>
</dbReference>
<evidence type="ECO:0000313" key="20">
    <source>
        <dbReference type="Ensembl" id="ENSOMYP00000103424.2"/>
    </source>
</evidence>
<reference evidence="20" key="2">
    <citation type="submission" date="2025-08" db="UniProtKB">
        <authorList>
            <consortium name="Ensembl"/>
        </authorList>
    </citation>
    <scope>IDENTIFICATION</scope>
</reference>
<dbReference type="CDD" id="cd06800">
    <property type="entry name" value="PDZ_GOPC-like"/>
    <property type="match status" value="1"/>
</dbReference>
<evidence type="ECO:0000256" key="17">
    <source>
        <dbReference type="SAM" id="Coils"/>
    </source>
</evidence>
<proteinExistence type="predicted"/>
<evidence type="ECO:0000256" key="4">
    <source>
        <dbReference type="ARBA" id="ARBA00004496"/>
    </source>
</evidence>